<dbReference type="EMBL" id="JAKGTI010000002">
    <property type="protein sequence ID" value="MCF4098854.1"/>
    <property type="molecule type" value="Genomic_DNA"/>
</dbReference>
<keyword evidence="6 8" id="KW-1133">Transmembrane helix</keyword>
<dbReference type="Pfam" id="PF12832">
    <property type="entry name" value="MFS_1_like"/>
    <property type="match status" value="1"/>
</dbReference>
<dbReference type="PANTHER" id="PTHR23522">
    <property type="entry name" value="BLL5896 PROTEIN"/>
    <property type="match status" value="1"/>
</dbReference>
<keyword evidence="11" id="KW-1185">Reference proteome</keyword>
<feature type="transmembrane region" description="Helical" evidence="8">
    <location>
        <begin position="20"/>
        <end position="38"/>
    </location>
</feature>
<dbReference type="NCBIfam" id="NF037955">
    <property type="entry name" value="mfs"/>
    <property type="match status" value="1"/>
</dbReference>
<keyword evidence="4" id="KW-0997">Cell inner membrane</keyword>
<dbReference type="SUPFAM" id="SSF103473">
    <property type="entry name" value="MFS general substrate transporter"/>
    <property type="match status" value="1"/>
</dbReference>
<dbReference type="PIRSF" id="PIRSF004925">
    <property type="entry name" value="HcaT"/>
    <property type="match status" value="1"/>
</dbReference>
<feature type="transmembrane region" description="Helical" evidence="8">
    <location>
        <begin position="163"/>
        <end position="180"/>
    </location>
</feature>
<keyword evidence="5 8" id="KW-0812">Transmembrane</keyword>
<evidence type="ECO:0000256" key="6">
    <source>
        <dbReference type="ARBA" id="ARBA00022989"/>
    </source>
</evidence>
<dbReference type="PANTHER" id="PTHR23522:SF10">
    <property type="entry name" value="3-PHENYLPROPIONIC ACID TRANSPORTER-RELATED"/>
    <property type="match status" value="1"/>
</dbReference>
<keyword evidence="7 8" id="KW-0472">Membrane</keyword>
<feature type="transmembrane region" description="Helical" evidence="8">
    <location>
        <begin position="379"/>
        <end position="399"/>
    </location>
</feature>
<evidence type="ECO:0000256" key="7">
    <source>
        <dbReference type="ARBA" id="ARBA00023136"/>
    </source>
</evidence>
<organism evidence="10 11">
    <name type="scientific">Maritalea mediterranea</name>
    <dbReference type="NCBI Taxonomy" id="2909667"/>
    <lineage>
        <taxon>Bacteria</taxon>
        <taxon>Pseudomonadati</taxon>
        <taxon>Pseudomonadota</taxon>
        <taxon>Alphaproteobacteria</taxon>
        <taxon>Hyphomicrobiales</taxon>
        <taxon>Devosiaceae</taxon>
        <taxon>Maritalea</taxon>
    </lineage>
</organism>
<evidence type="ECO:0000313" key="11">
    <source>
        <dbReference type="Proteomes" id="UP001201217"/>
    </source>
</evidence>
<dbReference type="Gene3D" id="1.20.1250.20">
    <property type="entry name" value="MFS general substrate transporter like domains"/>
    <property type="match status" value="2"/>
</dbReference>
<dbReference type="RefSeq" id="WP_236114421.1">
    <property type="nucleotide sequence ID" value="NZ_JAKGTI010000002.1"/>
</dbReference>
<feature type="transmembrane region" description="Helical" evidence="8">
    <location>
        <begin position="257"/>
        <end position="277"/>
    </location>
</feature>
<dbReference type="InterPro" id="IPR036259">
    <property type="entry name" value="MFS_trans_sf"/>
</dbReference>
<dbReference type="InterPro" id="IPR026032">
    <property type="entry name" value="HcaT-like"/>
</dbReference>
<accession>A0ABS9E7J9</accession>
<feature type="transmembrane region" description="Helical" evidence="8">
    <location>
        <begin position="289"/>
        <end position="306"/>
    </location>
</feature>
<evidence type="ECO:0000256" key="5">
    <source>
        <dbReference type="ARBA" id="ARBA00022692"/>
    </source>
</evidence>
<evidence type="ECO:0000256" key="8">
    <source>
        <dbReference type="SAM" id="Phobius"/>
    </source>
</evidence>
<evidence type="ECO:0000256" key="2">
    <source>
        <dbReference type="ARBA" id="ARBA00022448"/>
    </source>
</evidence>
<feature type="domain" description="Major facilitator superfamily associated" evidence="9">
    <location>
        <begin position="17"/>
        <end position="357"/>
    </location>
</feature>
<gene>
    <name evidence="10" type="ORF">L1I42_10185</name>
</gene>
<comment type="subcellular location">
    <subcellularLocation>
        <location evidence="1">Cell inner membrane</location>
        <topology evidence="1">Multi-pass membrane protein</topology>
    </subcellularLocation>
</comment>
<evidence type="ECO:0000256" key="4">
    <source>
        <dbReference type="ARBA" id="ARBA00022519"/>
    </source>
</evidence>
<keyword evidence="3" id="KW-1003">Cell membrane</keyword>
<name>A0ABS9E7J9_9HYPH</name>
<feature type="transmembrane region" description="Helical" evidence="8">
    <location>
        <begin position="50"/>
        <end position="67"/>
    </location>
</feature>
<evidence type="ECO:0000313" key="10">
    <source>
        <dbReference type="EMBL" id="MCF4098854.1"/>
    </source>
</evidence>
<dbReference type="InterPro" id="IPR024989">
    <property type="entry name" value="MFS_assoc_dom"/>
</dbReference>
<feature type="transmembrane region" description="Helical" evidence="8">
    <location>
        <begin position="223"/>
        <end position="245"/>
    </location>
</feature>
<reference evidence="10 11" key="1">
    <citation type="submission" date="2022-01" db="EMBL/GenBank/DDBJ databases">
        <title>Maritalea mediterranea sp. nov., isolated from marine plastic residues from the Malva-rosa beach (Valencia, Spain).</title>
        <authorList>
            <person name="Vidal-Verdu A."/>
            <person name="Molina-Menor E."/>
            <person name="Pascual J."/>
            <person name="Pereto J."/>
            <person name="Porcar M."/>
        </authorList>
    </citation>
    <scope>NUCLEOTIDE SEQUENCE [LARGE SCALE GENOMIC DNA]</scope>
    <source>
        <strain evidence="10 11">P4.10X</strain>
    </source>
</reference>
<feature type="transmembrane region" description="Helical" evidence="8">
    <location>
        <begin position="102"/>
        <end position="125"/>
    </location>
</feature>
<feature type="transmembrane region" description="Helical" evidence="8">
    <location>
        <begin position="79"/>
        <end position="96"/>
    </location>
</feature>
<feature type="transmembrane region" description="Helical" evidence="8">
    <location>
        <begin position="350"/>
        <end position="373"/>
    </location>
</feature>
<dbReference type="Proteomes" id="UP001201217">
    <property type="component" value="Unassembled WGS sequence"/>
</dbReference>
<protein>
    <submittedName>
        <fullName evidence="10">MFS transporter</fullName>
    </submittedName>
</protein>
<proteinExistence type="predicted"/>
<comment type="caution">
    <text evidence="10">The sequence shown here is derived from an EMBL/GenBank/DDBJ whole genome shotgun (WGS) entry which is preliminary data.</text>
</comment>
<evidence type="ECO:0000256" key="1">
    <source>
        <dbReference type="ARBA" id="ARBA00004429"/>
    </source>
</evidence>
<sequence length="405" mass="44363">MLFSMREALLSHQGRASSFYAFKFLAVGIAVPFLPLWLKSQGLSDSQVGLINSVPIWCMVLINIFVGRIADKASDWRQVIVAASVLSGLASTTLFFADGFWAILFCWTLTVLPFMVGAPVTDAATVRMSRRRNIDFAMIRVWGTGGYVAANLFSGWMLDLSGVGLFLPLFVSFCLMRGLMSLQLPRFRSEAPEDKHLKTGERKHVPPPHPLQAQQFNHVFRPWFAFAILGSAFIVASHGPLYAFGSILWDQVGLPSTIIGPLWAIGSAAEILTFFVFARVAKRFSARHLLIFAAAVTCVRWVGMGFDLPVWGFFLLQLLHAISFGITYLGTLNFVANWTADSFAAEAQSMVHVVSQASLATFIAVFGLVFAVFGAPTFFLSALLAGLGGVLVLVSLLLVNPRREA</sequence>
<feature type="transmembrane region" description="Helical" evidence="8">
    <location>
        <begin position="137"/>
        <end position="157"/>
    </location>
</feature>
<evidence type="ECO:0000256" key="3">
    <source>
        <dbReference type="ARBA" id="ARBA00022475"/>
    </source>
</evidence>
<feature type="transmembrane region" description="Helical" evidence="8">
    <location>
        <begin position="318"/>
        <end position="338"/>
    </location>
</feature>
<keyword evidence="2" id="KW-0813">Transport</keyword>
<evidence type="ECO:0000259" key="9">
    <source>
        <dbReference type="Pfam" id="PF12832"/>
    </source>
</evidence>